<reference evidence="5 6" key="1">
    <citation type="submission" date="2019-12" db="EMBL/GenBank/DDBJ databases">
        <title>The draft genomic sequence of strain Chitinophaga oryziterrae JCM 16595.</title>
        <authorList>
            <person name="Zhang X."/>
        </authorList>
    </citation>
    <scope>NUCLEOTIDE SEQUENCE [LARGE SCALE GENOMIC DNA]</scope>
    <source>
        <strain evidence="5 6">JCM 16595</strain>
    </source>
</reference>
<feature type="domain" description="Calx-beta" evidence="4">
    <location>
        <begin position="975"/>
        <end position="1058"/>
    </location>
</feature>
<dbReference type="EMBL" id="WRXO01000002">
    <property type="protein sequence ID" value="MVT41065.1"/>
    <property type="molecule type" value="Genomic_DNA"/>
</dbReference>
<gene>
    <name evidence="5" type="ORF">GO495_10770</name>
</gene>
<evidence type="ECO:0000256" key="3">
    <source>
        <dbReference type="ARBA" id="ARBA00022837"/>
    </source>
</evidence>
<dbReference type="OrthoDB" id="599434at2"/>
<organism evidence="5 6">
    <name type="scientific">Chitinophaga oryziterrae</name>
    <dbReference type="NCBI Taxonomy" id="1031224"/>
    <lineage>
        <taxon>Bacteria</taxon>
        <taxon>Pseudomonadati</taxon>
        <taxon>Bacteroidota</taxon>
        <taxon>Chitinophagia</taxon>
        <taxon>Chitinophagales</taxon>
        <taxon>Chitinophagaceae</taxon>
        <taxon>Chitinophaga</taxon>
    </lineage>
</organism>
<evidence type="ECO:0000256" key="2">
    <source>
        <dbReference type="ARBA" id="ARBA00022737"/>
    </source>
</evidence>
<dbReference type="Proteomes" id="UP000468388">
    <property type="component" value="Unassembled WGS sequence"/>
</dbReference>
<comment type="caution">
    <text evidence="5">The sequence shown here is derived from an EMBL/GenBank/DDBJ whole genome shotgun (WGS) entry which is preliminary data.</text>
</comment>
<dbReference type="Gene3D" id="2.60.40.2030">
    <property type="match status" value="2"/>
</dbReference>
<dbReference type="InterPro" id="IPR038081">
    <property type="entry name" value="CalX-like_sf"/>
</dbReference>
<accession>A0A6N8J721</accession>
<dbReference type="InterPro" id="IPR003644">
    <property type="entry name" value="Calx_beta"/>
</dbReference>
<keyword evidence="3" id="KW-0106">Calcium</keyword>
<dbReference type="RefSeq" id="WP_157299681.1">
    <property type="nucleotide sequence ID" value="NZ_BAAAZB010000010.1"/>
</dbReference>
<dbReference type="Pfam" id="PF03160">
    <property type="entry name" value="Calx-beta"/>
    <property type="match status" value="3"/>
</dbReference>
<keyword evidence="1" id="KW-0732">Signal</keyword>
<evidence type="ECO:0000313" key="5">
    <source>
        <dbReference type="EMBL" id="MVT41065.1"/>
    </source>
</evidence>
<dbReference type="GO" id="GO:0016020">
    <property type="term" value="C:membrane"/>
    <property type="evidence" value="ECO:0007669"/>
    <property type="project" value="InterPro"/>
</dbReference>
<keyword evidence="6" id="KW-1185">Reference proteome</keyword>
<proteinExistence type="predicted"/>
<dbReference type="SUPFAM" id="SSF141072">
    <property type="entry name" value="CalX-like"/>
    <property type="match status" value="3"/>
</dbReference>
<sequence>MLKLPNPMTRNLRIAHRKVYRVLYRTVLPVLLLLMCGQVNAQTVKAVINPTGGTSTADGIKIEIYSDGGIKVTRNGLTESYSHTDSTTGLRAFFDFKSTSHLLDGANLKSPSICYISPVSGTGTNADPYKVHIIGTIQDKYYGGAGQTGTVTCIVSYIQNSNYFFMDFIMHMPNTSFGTSALFYLSEQSLMGAASSADPDEVSKCGYGFVSADGKSVGILRDVACAGAPDAPRSHVYRTYNQFDSWEASIPDNRFYVNDNGYFPGNVVATGVDGRGRSLGVMRSLGAIYSDAYSPDPPNIKTFRILSGYGTTATEFDGLTTVKDSFPVTGFSATPIKVQFTSASLSGNEGNTVDGEQVAQGLTLNVSGGKLGAPTYVLVQYDPSATFAHPAAVNTDFKLVEEAVLVPAGDYTTAKNVPISNLHVIGNDQLQYSRSLHLKLIATCASLININGTSECDYTIVDDEPRTMVLSMDSTQILEGNTTKARVKLSSGVTCPEDINVTFSRLATSTAGDTDFIVPASVLIPANASGSSDFIIQAKSDKALEGTEKLTLKFQGTILGITVTGQSDLLIQDSTYYNPAYAQIQGDFSPAASRPVPEGYTGNLMLHLPAGVTTEVPISIQSITEDNASTAEDGLDYSLDIFSGVNYSIPAGSTSVLVPFSALADKLIEGPTPEFVRLAVISLDNVGTKRSYPYTGADIPITDMDYSTGMKVVIAPTTIKEGDAGATITVSLPGGIATSYPIAVALSRGLGSKAQTSDLTNPAYFPTSVTIGLNKKSANVPAKLLAKLDNILENDEILYIVTKPTGFTTDSSVVTIVDSTGLIPGNKDMNLQLVTSTLSEGASSDIKISLVNPAITAEDPITVMLTPDAASVASSTDFNPAASVTLPALTNSYTATNALTAVTDNILEADEAFTLLGSSTSIPGLNIPSFGGLIQDVTGTNPANKIITITPSVTAMDEGGAGYGFTFSLPAGITTEVPIVITPALMAASTASSADYTLDSTTLTLDKTHNHSTWSGVAITDDNTNEGDETLILGGSAASTAITGLQVNQAATVTIKDKAVVVGNLVITSDITTITEGGAGANITIKLPGSATTSVPISITASRGLSSQATSGYTGLPQTVALVGSSIVLSPVSASVDNIVGDDETLVVYIDAAGYPKDSVVLQIKDATAASNRKITFTAQPASQGTHVLEGNTYTVRASFPAGILPYKAVSLSVGASVNATAASTDYTGVPTVVTIDPTKGYQDFTLTASTDNILESTELLRIIGTVTNMSGVTTDSLDVFIDDATSQDPTKAKLKITFDSTSIHKGSFTKVTVGYADPSVTSTQSLTVNVAPDPSSTADIANYNGLPTVVTIPKDSNFVTFFLNVPDNFKIEGTTILQFAASATGYTVATVPPLYIFDKNGAAIRLIKISDAGEPSTNGAFAVKLPTVSVSDVTVTLSTTYSSTNIQPIPTSVVIPAGIDSVVVPVYIQDDNIIQGDQTLSVILTKALAGATFLVVDATPALINVTDDESVATGPKAVARQILIEKTADATQPNIEGGFMVRFSDTTVIAAKDVSVNYNIGGTATAGTDYVGISGNVIIPAGSYGALIKIVPSGITSAGANQTVQLQLKNASSSIPAVVWSFVAIPQATVTIYNNNIDTPQVNIFAATSSITEGDDVQIIVRTTKTTKTDMPITIVATNDIYRTLTLSGGVVKGDTIIVTMLAGQKEKYINVHIDDNNVNDDDGFLQVSAKPYVPGSGTPAYTLGLASDLRNTVTDNDSLRISFTSSRYTAKVAFDTVGQPLPFTLRLNRTSSRIVTVYYEFFTPAAGELPARTSAAVGGKDYDNTVTPLLILPAQASAEIQVLVNGVEKDKMFGMRLLRATVATNQHTPAIDSIVSASGIIAICTDCDVDGDGVPDYIERFITDGRWQDDNNGNIRVHPALSPNNDGLGNDAMYIENIDKYPDNDVTVFNRWGGTVFTTKGYNNFTNNFNGKANTGSGKNQEVLDGSYFFIIHYTDGSGKKIRYTGYLVIKR</sequence>
<evidence type="ECO:0000256" key="1">
    <source>
        <dbReference type="ARBA" id="ARBA00022729"/>
    </source>
</evidence>
<evidence type="ECO:0000259" key="4">
    <source>
        <dbReference type="Pfam" id="PF03160"/>
    </source>
</evidence>
<protein>
    <recommendedName>
        <fullName evidence="4">Calx-beta domain-containing protein</fullName>
    </recommendedName>
</protein>
<name>A0A6N8J721_9BACT</name>
<keyword evidence="2" id="KW-0677">Repeat</keyword>
<dbReference type="GO" id="GO:0007154">
    <property type="term" value="P:cell communication"/>
    <property type="evidence" value="ECO:0007669"/>
    <property type="project" value="InterPro"/>
</dbReference>
<feature type="domain" description="Calx-beta" evidence="4">
    <location>
        <begin position="1444"/>
        <end position="1509"/>
    </location>
</feature>
<dbReference type="Pfam" id="PF13585">
    <property type="entry name" value="CHU_C"/>
    <property type="match status" value="1"/>
</dbReference>
<evidence type="ECO:0000313" key="6">
    <source>
        <dbReference type="Proteomes" id="UP000468388"/>
    </source>
</evidence>
<feature type="domain" description="Calx-beta" evidence="4">
    <location>
        <begin position="1551"/>
        <end position="1587"/>
    </location>
</feature>